<organism evidence="6 7">
    <name type="scientific">Candidatus Roizmanbacteria bacterium RIFCSPHIGHO2_01_FULL_39_8</name>
    <dbReference type="NCBI Taxonomy" id="1802033"/>
    <lineage>
        <taxon>Bacteria</taxon>
        <taxon>Candidatus Roizmaniibacteriota</taxon>
    </lineage>
</organism>
<evidence type="ECO:0000256" key="4">
    <source>
        <dbReference type="SAM" id="Phobius"/>
    </source>
</evidence>
<evidence type="ECO:0000256" key="2">
    <source>
        <dbReference type="ARBA" id="ARBA00022723"/>
    </source>
</evidence>
<dbReference type="InterPro" id="IPR001505">
    <property type="entry name" value="Copper_CuA"/>
</dbReference>
<dbReference type="SUPFAM" id="SSF49503">
    <property type="entry name" value="Cupredoxins"/>
    <property type="match status" value="1"/>
</dbReference>
<evidence type="ECO:0000313" key="7">
    <source>
        <dbReference type="Proteomes" id="UP000177026"/>
    </source>
</evidence>
<protein>
    <recommendedName>
        <fullName evidence="5">Cytochrome oxidase subunit II copper A binding domain-containing protein</fullName>
    </recommendedName>
</protein>
<name>A0A1F7GQ03_9BACT</name>
<evidence type="ECO:0000313" key="6">
    <source>
        <dbReference type="EMBL" id="OGK20933.1"/>
    </source>
</evidence>
<reference evidence="6 7" key="1">
    <citation type="journal article" date="2016" name="Nat. Commun.">
        <title>Thousands of microbial genomes shed light on interconnected biogeochemical processes in an aquifer system.</title>
        <authorList>
            <person name="Anantharaman K."/>
            <person name="Brown C.T."/>
            <person name="Hug L.A."/>
            <person name="Sharon I."/>
            <person name="Castelle C.J."/>
            <person name="Probst A.J."/>
            <person name="Thomas B.C."/>
            <person name="Singh A."/>
            <person name="Wilkins M.J."/>
            <person name="Karaoz U."/>
            <person name="Brodie E.L."/>
            <person name="Williams K.H."/>
            <person name="Hubbard S.S."/>
            <person name="Banfield J.F."/>
        </authorList>
    </citation>
    <scope>NUCLEOTIDE SEQUENCE [LARGE SCALE GENOMIC DNA]</scope>
</reference>
<dbReference type="InterPro" id="IPR008972">
    <property type="entry name" value="Cupredoxin"/>
</dbReference>
<evidence type="ECO:0000259" key="5">
    <source>
        <dbReference type="PROSITE" id="PS50857"/>
    </source>
</evidence>
<dbReference type="InterPro" id="IPR002429">
    <property type="entry name" value="CcO_II-like_C"/>
</dbReference>
<comment type="caution">
    <text evidence="6">The sequence shown here is derived from an EMBL/GenBank/DDBJ whole genome shotgun (WGS) entry which is preliminary data.</text>
</comment>
<keyword evidence="4" id="KW-0812">Transmembrane</keyword>
<dbReference type="Proteomes" id="UP000177026">
    <property type="component" value="Unassembled WGS sequence"/>
</dbReference>
<keyword evidence="4" id="KW-0472">Membrane</keyword>
<dbReference type="GO" id="GO:0005507">
    <property type="term" value="F:copper ion binding"/>
    <property type="evidence" value="ECO:0007669"/>
    <property type="project" value="InterPro"/>
</dbReference>
<dbReference type="EMBL" id="MFZI01000025">
    <property type="protein sequence ID" value="OGK20933.1"/>
    <property type="molecule type" value="Genomic_DNA"/>
</dbReference>
<feature type="domain" description="Cytochrome oxidase subunit II copper A binding" evidence="5">
    <location>
        <begin position="46"/>
        <end position="140"/>
    </location>
</feature>
<evidence type="ECO:0000256" key="1">
    <source>
        <dbReference type="ARBA" id="ARBA00004196"/>
    </source>
</evidence>
<dbReference type="Gene3D" id="2.60.40.420">
    <property type="entry name" value="Cupredoxins - blue copper proteins"/>
    <property type="match status" value="1"/>
</dbReference>
<dbReference type="GO" id="GO:0004129">
    <property type="term" value="F:cytochrome-c oxidase activity"/>
    <property type="evidence" value="ECO:0007669"/>
    <property type="project" value="InterPro"/>
</dbReference>
<feature type="transmembrane region" description="Helical" evidence="4">
    <location>
        <begin position="6"/>
        <end position="26"/>
    </location>
</feature>
<dbReference type="AlphaFoldDB" id="A0A1F7GQ03"/>
<keyword evidence="2" id="KW-0479">Metal-binding</keyword>
<keyword evidence="4" id="KW-1133">Transmembrane helix</keyword>
<dbReference type="PANTHER" id="PTHR42838">
    <property type="entry name" value="CYTOCHROME C OXIDASE SUBUNIT II"/>
    <property type="match status" value="1"/>
</dbReference>
<dbReference type="PROSITE" id="PS50857">
    <property type="entry name" value="COX2_CUA"/>
    <property type="match status" value="1"/>
</dbReference>
<dbReference type="GO" id="GO:0030313">
    <property type="term" value="C:cell envelope"/>
    <property type="evidence" value="ECO:0007669"/>
    <property type="project" value="UniProtKB-SubCell"/>
</dbReference>
<accession>A0A1F7GQ03</accession>
<dbReference type="InterPro" id="IPR028096">
    <property type="entry name" value="EfeO_Cupredoxin"/>
</dbReference>
<sequence length="140" mass="15553">MKLRISFSTLLIGLFVIIVLLAIFILRSGKPANERNPEISSVAARSPRENIREIQIRAKQFSFSPNQIKLKLNEQVKFLITSEDVTHGFSLPDFGIDQAIEPGKETMVDFHASRKGTFSFVCSVTCGTGHSGMRGTIIIE</sequence>
<evidence type="ECO:0000256" key="3">
    <source>
        <dbReference type="ARBA" id="ARBA00023008"/>
    </source>
</evidence>
<dbReference type="GO" id="GO:0016020">
    <property type="term" value="C:membrane"/>
    <property type="evidence" value="ECO:0007669"/>
    <property type="project" value="InterPro"/>
</dbReference>
<keyword evidence="3" id="KW-0186">Copper</keyword>
<proteinExistence type="predicted"/>
<gene>
    <name evidence="6" type="ORF">A2866_00250</name>
</gene>
<dbReference type="Pfam" id="PF13473">
    <property type="entry name" value="Cupredoxin_1"/>
    <property type="match status" value="1"/>
</dbReference>
<comment type="subcellular location">
    <subcellularLocation>
        <location evidence="1">Cell envelope</location>
    </subcellularLocation>
</comment>
<dbReference type="PRINTS" id="PR01166">
    <property type="entry name" value="CYCOXIDASEII"/>
</dbReference>
<dbReference type="PROSITE" id="PS00078">
    <property type="entry name" value="COX2"/>
    <property type="match status" value="1"/>
</dbReference>
<dbReference type="InterPro" id="IPR051403">
    <property type="entry name" value="NosZ/Cyto_c_oxidase_sub2"/>
</dbReference>
<dbReference type="PANTHER" id="PTHR42838:SF2">
    <property type="entry name" value="NITROUS-OXIDE REDUCTASE"/>
    <property type="match status" value="1"/>
</dbReference>